<feature type="signal peptide" evidence="1">
    <location>
        <begin position="1"/>
        <end position="20"/>
    </location>
</feature>
<evidence type="ECO:0000256" key="1">
    <source>
        <dbReference type="SAM" id="SignalP"/>
    </source>
</evidence>
<evidence type="ECO:0000313" key="2">
    <source>
        <dbReference type="EMBL" id="QWG09580.1"/>
    </source>
</evidence>
<accession>A0ABX8H116</accession>
<evidence type="ECO:0000313" key="3">
    <source>
        <dbReference type="Proteomes" id="UP000682802"/>
    </source>
</evidence>
<keyword evidence="3" id="KW-1185">Reference proteome</keyword>
<reference evidence="2 3" key="1">
    <citation type="submission" date="2021-05" db="EMBL/GenBank/DDBJ databases">
        <title>Comparative genomic studies on the polysaccharide-degrading batcterial strains of the Flammeovirga genus.</title>
        <authorList>
            <person name="Zewei F."/>
            <person name="Zheng Z."/>
            <person name="Yu L."/>
            <person name="Ruyue G."/>
            <person name="Yanhong M."/>
            <person name="Yuanyuan C."/>
            <person name="Jingyan G."/>
            <person name="Wenjun H."/>
        </authorList>
    </citation>
    <scope>NUCLEOTIDE SEQUENCE [LARGE SCALE GENOMIC DNA]</scope>
    <source>
        <strain evidence="2 3">YS10</strain>
    </source>
</reference>
<organism evidence="2 3">
    <name type="scientific">Flammeovirga kamogawensis</name>
    <dbReference type="NCBI Taxonomy" id="373891"/>
    <lineage>
        <taxon>Bacteria</taxon>
        <taxon>Pseudomonadati</taxon>
        <taxon>Bacteroidota</taxon>
        <taxon>Cytophagia</taxon>
        <taxon>Cytophagales</taxon>
        <taxon>Flammeovirgaceae</taxon>
        <taxon>Flammeovirga</taxon>
    </lineage>
</organism>
<dbReference type="EMBL" id="CP076129">
    <property type="protein sequence ID" value="QWG09580.1"/>
    <property type="molecule type" value="Genomic_DNA"/>
</dbReference>
<dbReference type="RefSeq" id="WP_144076252.1">
    <property type="nucleotide sequence ID" value="NZ_CP076129.1"/>
</dbReference>
<sequence length="402" mass="45838">MKYLLLCLTTIMCFSFSGYAQKVKNEKVEFSYVQYPSEPFPRAERNYKIEAEATNQDVKAKKKKEYDEEVAKIDAKYEEELAALRREQAVYDSSSTGSKIASNILLGDKRPELSEIRKGTYPVEPVYPKVIDGSAVVHSKIKLSGLKETDDAPVTIKFTFPGMDYTEAEIIGDSVYHYSYTIKNPVKLTVSTAEGEILYDGFVNNSDTYKTIKYGKETDKYKLMKNWKGTRVANIQGNESSILKDNMKSANTLLNSKYGYVVKESEFKIFMGASKKDIYTDHAEAFNNAILGYNLLENEADYTEAKEYLDASIEAWELSLKEKDIKNKKAKINAKVAGGLHFNLTASYLFTKNFKKVSYHSSQLKVLGEGKYERRLKDIDDFIRDYKSRYKAFSAALAQREE</sequence>
<feature type="chain" id="PRO_5047388434" evidence="1">
    <location>
        <begin position="21"/>
        <end position="402"/>
    </location>
</feature>
<gene>
    <name evidence="2" type="ORF">KM029_23515</name>
</gene>
<proteinExistence type="predicted"/>
<keyword evidence="1" id="KW-0732">Signal</keyword>
<name>A0ABX8H116_9BACT</name>
<protein>
    <submittedName>
        <fullName evidence="2">Uncharacterized protein</fullName>
    </submittedName>
</protein>
<dbReference type="Proteomes" id="UP000682802">
    <property type="component" value="Chromosome 2"/>
</dbReference>